<reference evidence="2" key="1">
    <citation type="journal article" date="2020" name="Ecol. Evol.">
        <title>Genome structure and content of the rice root-knot nematode (Meloidogyne graminicola).</title>
        <authorList>
            <person name="Phan N.T."/>
            <person name="Danchin E.G.J."/>
            <person name="Klopp C."/>
            <person name="Perfus-Barbeoch L."/>
            <person name="Kozlowski D.K."/>
            <person name="Koutsovoulos G.D."/>
            <person name="Lopez-Roques C."/>
            <person name="Bouchez O."/>
            <person name="Zahm M."/>
            <person name="Besnard G."/>
            <person name="Bellafiore S."/>
        </authorList>
    </citation>
    <scope>NUCLEOTIDE SEQUENCE</scope>
    <source>
        <strain evidence="2">VN-18</strain>
    </source>
</reference>
<accession>A0A8T0A0U6</accession>
<dbReference type="OrthoDB" id="5894925at2759"/>
<proteinExistence type="predicted"/>
<comment type="caution">
    <text evidence="2">The sequence shown here is derived from an EMBL/GenBank/DDBJ whole genome shotgun (WGS) entry which is preliminary data.</text>
</comment>
<evidence type="ECO:0000256" key="1">
    <source>
        <dbReference type="SAM" id="MobiDB-lite"/>
    </source>
</evidence>
<dbReference type="Proteomes" id="UP000605970">
    <property type="component" value="Unassembled WGS sequence"/>
</dbReference>
<gene>
    <name evidence="2" type="ORF">Mgra_00001403</name>
</gene>
<feature type="region of interest" description="Disordered" evidence="1">
    <location>
        <begin position="134"/>
        <end position="155"/>
    </location>
</feature>
<protein>
    <submittedName>
        <fullName evidence="2">Uncharacterized protein</fullName>
    </submittedName>
</protein>
<organism evidence="2 3">
    <name type="scientific">Meloidogyne graminicola</name>
    <dbReference type="NCBI Taxonomy" id="189291"/>
    <lineage>
        <taxon>Eukaryota</taxon>
        <taxon>Metazoa</taxon>
        <taxon>Ecdysozoa</taxon>
        <taxon>Nematoda</taxon>
        <taxon>Chromadorea</taxon>
        <taxon>Rhabditida</taxon>
        <taxon>Tylenchina</taxon>
        <taxon>Tylenchomorpha</taxon>
        <taxon>Tylenchoidea</taxon>
        <taxon>Meloidogynidae</taxon>
        <taxon>Meloidogyninae</taxon>
        <taxon>Meloidogyne</taxon>
    </lineage>
</organism>
<sequence length="155" mass="18169">MSAVKEHQRKGFGTRSNYEEIETYATRRQFNVWWQEKKKEGWRLNTRYDSARGTTSEYWCCSQKQDGIYICPARFKFIFKRGRVKVLEAKNRPHDHTPLPPNSINEIPMKTKVIEPLPMQTAQIVDLTPRLVTSTSTQSTRTNTKRINKCSSKID</sequence>
<evidence type="ECO:0000313" key="2">
    <source>
        <dbReference type="EMBL" id="KAF7639170.1"/>
    </source>
</evidence>
<evidence type="ECO:0000313" key="3">
    <source>
        <dbReference type="Proteomes" id="UP000605970"/>
    </source>
</evidence>
<dbReference type="EMBL" id="JABEBT010000007">
    <property type="protein sequence ID" value="KAF7639170.1"/>
    <property type="molecule type" value="Genomic_DNA"/>
</dbReference>
<name>A0A8T0A0U6_9BILA</name>
<dbReference type="AlphaFoldDB" id="A0A8T0A0U6"/>
<keyword evidence="3" id="KW-1185">Reference proteome</keyword>